<feature type="transmembrane region" description="Helical" evidence="1">
    <location>
        <begin position="42"/>
        <end position="61"/>
    </location>
</feature>
<keyword evidence="3" id="KW-1185">Reference proteome</keyword>
<proteinExistence type="predicted"/>
<feature type="transmembrane region" description="Helical" evidence="1">
    <location>
        <begin position="15"/>
        <end position="35"/>
    </location>
</feature>
<evidence type="ECO:0000256" key="1">
    <source>
        <dbReference type="SAM" id="Phobius"/>
    </source>
</evidence>
<organism evidence="2 3">
    <name type="scientific">Actinomadura soli</name>
    <dbReference type="NCBI Taxonomy" id="2508997"/>
    <lineage>
        <taxon>Bacteria</taxon>
        <taxon>Bacillati</taxon>
        <taxon>Actinomycetota</taxon>
        <taxon>Actinomycetes</taxon>
        <taxon>Streptosporangiales</taxon>
        <taxon>Thermomonosporaceae</taxon>
        <taxon>Actinomadura</taxon>
    </lineage>
</organism>
<protein>
    <submittedName>
        <fullName evidence="2">Uncharacterized protein</fullName>
    </submittedName>
</protein>
<dbReference type="Proteomes" id="UP000309174">
    <property type="component" value="Unassembled WGS sequence"/>
</dbReference>
<keyword evidence="1" id="KW-1133">Transmembrane helix</keyword>
<evidence type="ECO:0000313" key="3">
    <source>
        <dbReference type="Proteomes" id="UP000309174"/>
    </source>
</evidence>
<reference evidence="2 3" key="1">
    <citation type="submission" date="2019-05" db="EMBL/GenBank/DDBJ databases">
        <title>Draft genome sequence of Actinomadura sp. 14C53.</title>
        <authorList>
            <person name="Saricaoglu S."/>
            <person name="Isik K."/>
        </authorList>
    </citation>
    <scope>NUCLEOTIDE SEQUENCE [LARGE SCALE GENOMIC DNA]</scope>
    <source>
        <strain evidence="2 3">14C53</strain>
    </source>
</reference>
<gene>
    <name evidence="2" type="ORF">ETD83_27665</name>
</gene>
<sequence>MPDTNSPALLTPRAALIFTIALLAGATAGCLTFLAQHDLAQAALVAGGALVVAIGLLNRIIARS</sequence>
<accession>A0A5C4J682</accession>
<dbReference type="EMBL" id="VCKW01000170">
    <property type="protein sequence ID" value="TMQ92206.1"/>
    <property type="molecule type" value="Genomic_DNA"/>
</dbReference>
<dbReference type="RefSeq" id="WP_138648143.1">
    <property type="nucleotide sequence ID" value="NZ_VCKW01000170.1"/>
</dbReference>
<evidence type="ECO:0000313" key="2">
    <source>
        <dbReference type="EMBL" id="TMQ92206.1"/>
    </source>
</evidence>
<comment type="caution">
    <text evidence="2">The sequence shown here is derived from an EMBL/GenBank/DDBJ whole genome shotgun (WGS) entry which is preliminary data.</text>
</comment>
<keyword evidence="1" id="KW-0812">Transmembrane</keyword>
<dbReference type="AlphaFoldDB" id="A0A5C4J682"/>
<name>A0A5C4J682_9ACTN</name>
<keyword evidence="1" id="KW-0472">Membrane</keyword>